<dbReference type="CDD" id="cd06530">
    <property type="entry name" value="S26_SPase_I"/>
    <property type="match status" value="1"/>
</dbReference>
<protein>
    <recommendedName>
        <fullName evidence="6">Signal peptidase I</fullName>
        <ecNumber evidence="6">3.4.21.89</ecNumber>
    </recommendedName>
</protein>
<dbReference type="OrthoDB" id="9815782at2"/>
<keyword evidence="9" id="KW-1185">Reference proteome</keyword>
<dbReference type="NCBIfam" id="TIGR02227">
    <property type="entry name" value="sigpep_I_bact"/>
    <property type="match status" value="1"/>
</dbReference>
<evidence type="ECO:0000256" key="5">
    <source>
        <dbReference type="PIRSR" id="PIRSR600223-1"/>
    </source>
</evidence>
<dbReference type="PANTHER" id="PTHR43390:SF1">
    <property type="entry name" value="CHLOROPLAST PROCESSING PEPTIDASE"/>
    <property type="match status" value="1"/>
</dbReference>
<evidence type="ECO:0000256" key="3">
    <source>
        <dbReference type="ARBA" id="ARBA00022670"/>
    </source>
</evidence>
<dbReference type="GO" id="GO:0009003">
    <property type="term" value="F:signal peptidase activity"/>
    <property type="evidence" value="ECO:0007669"/>
    <property type="project" value="UniProtKB-EC"/>
</dbReference>
<proteinExistence type="inferred from homology"/>
<comment type="similarity">
    <text evidence="2 6">Belongs to the peptidase S26 family.</text>
</comment>
<dbReference type="GO" id="GO:0005886">
    <property type="term" value="C:plasma membrane"/>
    <property type="evidence" value="ECO:0007669"/>
    <property type="project" value="UniProtKB-SubCell"/>
</dbReference>
<dbReference type="PRINTS" id="PR00727">
    <property type="entry name" value="LEADERPTASE"/>
</dbReference>
<comment type="catalytic activity">
    <reaction evidence="6">
        <text>Cleavage of hydrophobic, N-terminal signal or leader sequences from secreted and periplasmic proteins.</text>
        <dbReference type="EC" id="3.4.21.89"/>
    </reaction>
</comment>
<evidence type="ECO:0000259" key="7">
    <source>
        <dbReference type="Pfam" id="PF10502"/>
    </source>
</evidence>
<evidence type="ECO:0000256" key="2">
    <source>
        <dbReference type="ARBA" id="ARBA00009370"/>
    </source>
</evidence>
<dbReference type="Pfam" id="PF10502">
    <property type="entry name" value="Peptidase_S26"/>
    <property type="match status" value="1"/>
</dbReference>
<dbReference type="PANTHER" id="PTHR43390">
    <property type="entry name" value="SIGNAL PEPTIDASE I"/>
    <property type="match status" value="1"/>
</dbReference>
<accession>A0A2N6PFN2</accession>
<reference evidence="8 9" key="1">
    <citation type="submission" date="2017-09" db="EMBL/GenBank/DDBJ databases">
        <title>Bacterial strain isolated from the female urinary microbiota.</title>
        <authorList>
            <person name="Thomas-White K."/>
            <person name="Kumar N."/>
            <person name="Forster S."/>
            <person name="Putonti C."/>
            <person name="Lawley T."/>
            <person name="Wolfe A.J."/>
        </authorList>
    </citation>
    <scope>NUCLEOTIDE SEQUENCE [LARGE SCALE GENOMIC DNA]</scope>
    <source>
        <strain evidence="8 9">UMB0680</strain>
    </source>
</reference>
<dbReference type="EMBL" id="PNFZ01000006">
    <property type="protein sequence ID" value="PMB97489.1"/>
    <property type="molecule type" value="Genomic_DNA"/>
</dbReference>
<dbReference type="GO" id="GO:0006465">
    <property type="term" value="P:signal peptide processing"/>
    <property type="evidence" value="ECO:0007669"/>
    <property type="project" value="InterPro"/>
</dbReference>
<evidence type="ECO:0000256" key="1">
    <source>
        <dbReference type="ARBA" id="ARBA00004401"/>
    </source>
</evidence>
<gene>
    <name evidence="8" type="primary">lepB</name>
    <name evidence="8" type="ORF">CJ198_10555</name>
</gene>
<evidence type="ECO:0000256" key="6">
    <source>
        <dbReference type="RuleBase" id="RU362042"/>
    </source>
</evidence>
<organism evidence="8 9">
    <name type="scientific">Brevibacterium luteolum</name>
    <dbReference type="NCBI Taxonomy" id="199591"/>
    <lineage>
        <taxon>Bacteria</taxon>
        <taxon>Bacillati</taxon>
        <taxon>Actinomycetota</taxon>
        <taxon>Actinomycetes</taxon>
        <taxon>Micrococcales</taxon>
        <taxon>Brevibacteriaceae</taxon>
        <taxon>Brevibacterium</taxon>
    </lineage>
</organism>
<name>A0A2N6PFN2_9MICO</name>
<dbReference type="InterPro" id="IPR000223">
    <property type="entry name" value="Pept_S26A_signal_pept_1"/>
</dbReference>
<evidence type="ECO:0000313" key="9">
    <source>
        <dbReference type="Proteomes" id="UP000235703"/>
    </source>
</evidence>
<comment type="subcellular location">
    <subcellularLocation>
        <location evidence="1">Cell membrane</location>
        <topology evidence="1">Single-pass type II membrane protein</topology>
    </subcellularLocation>
    <subcellularLocation>
        <location evidence="6">Membrane</location>
        <topology evidence="6">Single-pass type II membrane protein</topology>
    </subcellularLocation>
</comment>
<comment type="caution">
    <text evidence="8">The sequence shown here is derived from an EMBL/GenBank/DDBJ whole genome shotgun (WGS) entry which is preliminary data.</text>
</comment>
<dbReference type="EC" id="3.4.21.89" evidence="6"/>
<dbReference type="SUPFAM" id="SSF51306">
    <property type="entry name" value="LexA/Signal peptidase"/>
    <property type="match status" value="1"/>
</dbReference>
<dbReference type="InterPro" id="IPR036286">
    <property type="entry name" value="LexA/Signal_pep-like_sf"/>
</dbReference>
<dbReference type="PROSITE" id="PS00501">
    <property type="entry name" value="SPASE_I_1"/>
    <property type="match status" value="1"/>
</dbReference>
<dbReference type="InterPro" id="IPR019756">
    <property type="entry name" value="Pept_S26A_signal_pept_1_Ser-AS"/>
</dbReference>
<evidence type="ECO:0000313" key="8">
    <source>
        <dbReference type="EMBL" id="PMB97489.1"/>
    </source>
</evidence>
<feature type="active site" evidence="5">
    <location>
        <position position="116"/>
    </location>
</feature>
<sequence>MTPTKGVTAQSRPSPRPRRWLRLIAILAVVAVLAAAGIRALGVQSFSIPSESMEPTFHPGNQVTVLRADALTGSIEAGDVVVIDGRGSFLPTSPPNAAQQLGSWFGVGPGDVFFIKRVIAVPGDTLECCSDDGKLIRNGEEIDEPYLASSPSADHPASATPFAVEVPADRLWLMGDNRDNSTDSRALLGSPGGGMIPTRRVIGVVIGHGSSADRGK</sequence>
<dbReference type="Gene3D" id="2.10.109.10">
    <property type="entry name" value="Umud Fragment, subunit A"/>
    <property type="match status" value="1"/>
</dbReference>
<evidence type="ECO:0000256" key="4">
    <source>
        <dbReference type="ARBA" id="ARBA00022801"/>
    </source>
</evidence>
<feature type="active site" evidence="5">
    <location>
        <position position="52"/>
    </location>
</feature>
<dbReference type="InterPro" id="IPR019533">
    <property type="entry name" value="Peptidase_S26"/>
</dbReference>
<dbReference type="GO" id="GO:0004252">
    <property type="term" value="F:serine-type endopeptidase activity"/>
    <property type="evidence" value="ECO:0007669"/>
    <property type="project" value="InterPro"/>
</dbReference>
<feature type="domain" description="Peptidase S26" evidence="7">
    <location>
        <begin position="26"/>
        <end position="205"/>
    </location>
</feature>
<dbReference type="Proteomes" id="UP000235703">
    <property type="component" value="Unassembled WGS sequence"/>
</dbReference>
<keyword evidence="3 6" id="KW-0645">Protease</keyword>
<keyword evidence="4 6" id="KW-0378">Hydrolase</keyword>
<dbReference type="AlphaFoldDB" id="A0A2N6PFN2"/>